<accession>A0A8H3J7Q5</accession>
<sequence length="282" mass="30994">MPPRPLPWETSNRTSRTPSTDTLDTSSTSPPRPPLPWETSNRTSRTPSTDTLDTLSSSSAGFGPFTTTRSRESNSDSSTDAPLSNTHPYYRNSSTQSPSVQEMLRQDAALWRAAGERRVDAAVQRAGMARGDVLAVRTRTEQTAAHRPLGHGNGVLHPSHSGAETMPLAEHNIRHSQLNDQARQRRSAEDSHRQRLTATRRGRDNASVSTSYDSDSEESLERAYEGRGVSARGDDYDAGNAGRSAPRDYGARAIRVRCDEWDDGFEGRSGVRGRGEGREMSR</sequence>
<feature type="compositionally biased region" description="Polar residues" evidence="1">
    <location>
        <begin position="75"/>
        <end position="100"/>
    </location>
</feature>
<feature type="region of interest" description="Disordered" evidence="1">
    <location>
        <begin position="139"/>
        <end position="163"/>
    </location>
</feature>
<feature type="compositionally biased region" description="Low complexity" evidence="1">
    <location>
        <begin position="14"/>
        <end position="29"/>
    </location>
</feature>
<evidence type="ECO:0000256" key="1">
    <source>
        <dbReference type="SAM" id="MobiDB-lite"/>
    </source>
</evidence>
<reference evidence="2" key="1">
    <citation type="submission" date="2021-03" db="EMBL/GenBank/DDBJ databases">
        <authorList>
            <person name="Tagirdzhanova G."/>
        </authorList>
    </citation>
    <scope>NUCLEOTIDE SEQUENCE</scope>
</reference>
<feature type="compositionally biased region" description="Basic and acidic residues" evidence="1">
    <location>
        <begin position="182"/>
        <end position="193"/>
    </location>
</feature>
<name>A0A8H3J7Q5_9LECA</name>
<dbReference type="AlphaFoldDB" id="A0A8H3J7Q5"/>
<organism evidence="2 3">
    <name type="scientific">Imshaugia aleurites</name>
    <dbReference type="NCBI Taxonomy" id="172621"/>
    <lineage>
        <taxon>Eukaryota</taxon>
        <taxon>Fungi</taxon>
        <taxon>Dikarya</taxon>
        <taxon>Ascomycota</taxon>
        <taxon>Pezizomycotina</taxon>
        <taxon>Lecanoromycetes</taxon>
        <taxon>OSLEUM clade</taxon>
        <taxon>Lecanoromycetidae</taxon>
        <taxon>Lecanorales</taxon>
        <taxon>Lecanorineae</taxon>
        <taxon>Parmeliaceae</taxon>
        <taxon>Imshaugia</taxon>
    </lineage>
</organism>
<gene>
    <name evidence="2" type="ORF">IMSHALPRED_003451</name>
</gene>
<protein>
    <submittedName>
        <fullName evidence="2">Uncharacterized protein</fullName>
    </submittedName>
</protein>
<evidence type="ECO:0000313" key="2">
    <source>
        <dbReference type="EMBL" id="CAF9942281.1"/>
    </source>
</evidence>
<dbReference type="EMBL" id="CAJPDT010000177">
    <property type="protein sequence ID" value="CAF9942281.1"/>
    <property type="molecule type" value="Genomic_DNA"/>
</dbReference>
<keyword evidence="3" id="KW-1185">Reference proteome</keyword>
<dbReference type="Proteomes" id="UP000664534">
    <property type="component" value="Unassembled WGS sequence"/>
</dbReference>
<comment type="caution">
    <text evidence="2">The sequence shown here is derived from an EMBL/GenBank/DDBJ whole genome shotgun (WGS) entry which is preliminary data.</text>
</comment>
<evidence type="ECO:0000313" key="3">
    <source>
        <dbReference type="Proteomes" id="UP000664534"/>
    </source>
</evidence>
<feature type="region of interest" description="Disordered" evidence="1">
    <location>
        <begin position="1"/>
        <end position="102"/>
    </location>
</feature>
<proteinExistence type="predicted"/>
<feature type="compositionally biased region" description="Low complexity" evidence="1">
    <location>
        <begin position="42"/>
        <end position="59"/>
    </location>
</feature>
<feature type="region of interest" description="Disordered" evidence="1">
    <location>
        <begin position="177"/>
        <end position="246"/>
    </location>
</feature>